<dbReference type="RefSeq" id="WP_092051057.1">
    <property type="nucleotide sequence ID" value="NZ_FOQD01000010.1"/>
</dbReference>
<evidence type="ECO:0000313" key="2">
    <source>
        <dbReference type="EMBL" id="SFI54095.1"/>
    </source>
</evidence>
<sequence>MSPGWNRILVAVMAVACLVAAFAIALTDSMDNLWCGSFVRAGLLLGALWIGLPTKGRAAAWANVSPYWILAAGAGIVLIGRVVKRPQVLIPFIAAFFILTWVWPLLTGRRR</sequence>
<gene>
    <name evidence="2" type="ORF">SAMN05421753_11028</name>
</gene>
<keyword evidence="1" id="KW-0472">Membrane</keyword>
<dbReference type="AlphaFoldDB" id="A0A1I3J1Y5"/>
<feature type="transmembrane region" description="Helical" evidence="1">
    <location>
        <begin position="33"/>
        <end position="52"/>
    </location>
</feature>
<keyword evidence="3" id="KW-1185">Reference proteome</keyword>
<dbReference type="Proteomes" id="UP000199518">
    <property type="component" value="Unassembled WGS sequence"/>
</dbReference>
<dbReference type="EMBL" id="FOQD01000010">
    <property type="protein sequence ID" value="SFI54095.1"/>
    <property type="molecule type" value="Genomic_DNA"/>
</dbReference>
<dbReference type="OrthoDB" id="276982at2"/>
<keyword evidence="1" id="KW-1133">Transmembrane helix</keyword>
<reference evidence="3" key="1">
    <citation type="submission" date="2016-10" db="EMBL/GenBank/DDBJ databases">
        <authorList>
            <person name="Varghese N."/>
            <person name="Submissions S."/>
        </authorList>
    </citation>
    <scope>NUCLEOTIDE SEQUENCE [LARGE SCALE GENOMIC DNA]</scope>
    <source>
        <strain evidence="3">DSM 26348</strain>
    </source>
</reference>
<organism evidence="2 3">
    <name type="scientific">Planctomicrobium piriforme</name>
    <dbReference type="NCBI Taxonomy" id="1576369"/>
    <lineage>
        <taxon>Bacteria</taxon>
        <taxon>Pseudomonadati</taxon>
        <taxon>Planctomycetota</taxon>
        <taxon>Planctomycetia</taxon>
        <taxon>Planctomycetales</taxon>
        <taxon>Planctomycetaceae</taxon>
        <taxon>Planctomicrobium</taxon>
    </lineage>
</organism>
<evidence type="ECO:0000313" key="3">
    <source>
        <dbReference type="Proteomes" id="UP000199518"/>
    </source>
</evidence>
<protein>
    <submittedName>
        <fullName evidence="2">Uncharacterized protein</fullName>
    </submittedName>
</protein>
<feature type="transmembrane region" description="Helical" evidence="1">
    <location>
        <begin position="64"/>
        <end position="83"/>
    </location>
</feature>
<keyword evidence="1" id="KW-0812">Transmembrane</keyword>
<name>A0A1I3J1Y5_9PLAN</name>
<feature type="transmembrane region" description="Helical" evidence="1">
    <location>
        <begin position="89"/>
        <end position="106"/>
    </location>
</feature>
<accession>A0A1I3J1Y5</accession>
<evidence type="ECO:0000256" key="1">
    <source>
        <dbReference type="SAM" id="Phobius"/>
    </source>
</evidence>
<proteinExistence type="predicted"/>